<dbReference type="EMBL" id="JACEIK010002482">
    <property type="protein sequence ID" value="MCD9561460.1"/>
    <property type="molecule type" value="Genomic_DNA"/>
</dbReference>
<dbReference type="InterPro" id="IPR036430">
    <property type="entry name" value="RNase_T2-like_sf"/>
</dbReference>
<keyword evidence="1" id="KW-0540">Nuclease</keyword>
<evidence type="ECO:0000313" key="4">
    <source>
        <dbReference type="Proteomes" id="UP000823775"/>
    </source>
</evidence>
<keyword evidence="4" id="KW-1185">Reference proteome</keyword>
<evidence type="ECO:0000313" key="3">
    <source>
        <dbReference type="EMBL" id="MCD9561460.1"/>
    </source>
</evidence>
<dbReference type="SUPFAM" id="SSF55895">
    <property type="entry name" value="Ribonuclease Rh-like"/>
    <property type="match status" value="1"/>
</dbReference>
<keyword evidence="2" id="KW-0456">Lyase</keyword>
<comment type="caution">
    <text evidence="3">The sequence shown here is derived from an EMBL/GenBank/DDBJ whole genome shotgun (WGS) entry which is preliminary data.</text>
</comment>
<organism evidence="3 4">
    <name type="scientific">Datura stramonium</name>
    <name type="common">Jimsonweed</name>
    <name type="synonym">Common thornapple</name>
    <dbReference type="NCBI Taxonomy" id="4076"/>
    <lineage>
        <taxon>Eukaryota</taxon>
        <taxon>Viridiplantae</taxon>
        <taxon>Streptophyta</taxon>
        <taxon>Embryophyta</taxon>
        <taxon>Tracheophyta</taxon>
        <taxon>Spermatophyta</taxon>
        <taxon>Magnoliopsida</taxon>
        <taxon>eudicotyledons</taxon>
        <taxon>Gunneridae</taxon>
        <taxon>Pentapetalae</taxon>
        <taxon>asterids</taxon>
        <taxon>lamiids</taxon>
        <taxon>Solanales</taxon>
        <taxon>Solanaceae</taxon>
        <taxon>Solanoideae</taxon>
        <taxon>Datureae</taxon>
        <taxon>Datura</taxon>
    </lineage>
</organism>
<proteinExistence type="predicted"/>
<reference evidence="3 4" key="1">
    <citation type="journal article" date="2021" name="BMC Genomics">
        <title>Datura genome reveals duplications of psychoactive alkaloid biosynthetic genes and high mutation rate following tissue culture.</title>
        <authorList>
            <person name="Rajewski A."/>
            <person name="Carter-House D."/>
            <person name="Stajich J."/>
            <person name="Litt A."/>
        </authorList>
    </citation>
    <scope>NUCLEOTIDE SEQUENCE [LARGE SCALE GENOMIC DNA]</scope>
    <source>
        <strain evidence="3">AR-01</strain>
    </source>
</reference>
<keyword evidence="1" id="KW-0255">Endonuclease</keyword>
<gene>
    <name evidence="3" type="ORF">HAX54_020583</name>
</gene>
<protein>
    <submittedName>
        <fullName evidence="3">Uncharacterized protein</fullName>
    </submittedName>
</protein>
<accession>A0ABS8US50</accession>
<dbReference type="Gene3D" id="3.90.730.10">
    <property type="entry name" value="Ribonuclease T2-like"/>
    <property type="match status" value="1"/>
</dbReference>
<name>A0ABS8US50_DATST</name>
<keyword evidence="1" id="KW-0378">Hydrolase</keyword>
<evidence type="ECO:0000256" key="1">
    <source>
        <dbReference type="ARBA" id="ARBA00022759"/>
    </source>
</evidence>
<sequence>MFGKGNLFNYLETSGITPSDSKTYTKEDITKAVQKVFTNSLPLSTIKNVLSSLFDPRKLGAPSAFNIYLRCIGIDKQKAYLGEVVLCTTLDGSSFISCPSRSTNCDGFSQIVLPTAKSVTLPRSQEEIYETYPVFA</sequence>
<evidence type="ECO:0000256" key="2">
    <source>
        <dbReference type="ARBA" id="ARBA00023239"/>
    </source>
</evidence>
<dbReference type="Proteomes" id="UP000823775">
    <property type="component" value="Unassembled WGS sequence"/>
</dbReference>